<dbReference type="InterPro" id="IPR003593">
    <property type="entry name" value="AAA+_ATPase"/>
</dbReference>
<dbReference type="SUPFAM" id="SSF52540">
    <property type="entry name" value="P-loop containing nucleoside triphosphate hydrolases"/>
    <property type="match status" value="1"/>
</dbReference>
<evidence type="ECO:0000256" key="3">
    <source>
        <dbReference type="ARBA" id="ARBA00022741"/>
    </source>
</evidence>
<dbReference type="InterPro" id="IPR050683">
    <property type="entry name" value="Bact_Polysacc_Export_ATP-bd"/>
</dbReference>
<proteinExistence type="inferred from homology"/>
<gene>
    <name evidence="7" type="ORF">ACE3NQ_26170</name>
</gene>
<dbReference type="InterPro" id="IPR015860">
    <property type="entry name" value="ABC_transpr_TagH-like"/>
</dbReference>
<dbReference type="PROSITE" id="PS00211">
    <property type="entry name" value="ABC_TRANSPORTER_1"/>
    <property type="match status" value="1"/>
</dbReference>
<comment type="caution">
    <text evidence="7">The sequence shown here is derived from an EMBL/GenBank/DDBJ whole genome shotgun (WGS) entry which is preliminary data.</text>
</comment>
<keyword evidence="2" id="KW-0813">Transport</keyword>
<keyword evidence="5" id="KW-1278">Translocase</keyword>
<evidence type="ECO:0000256" key="4">
    <source>
        <dbReference type="ARBA" id="ARBA00022840"/>
    </source>
</evidence>
<dbReference type="EMBL" id="JBHILM010000040">
    <property type="protein sequence ID" value="MFB5684395.1"/>
    <property type="molecule type" value="Genomic_DNA"/>
</dbReference>
<dbReference type="PANTHER" id="PTHR46743:SF2">
    <property type="entry name" value="TEICHOIC ACIDS EXPORT ATP-BINDING PROTEIN TAGH"/>
    <property type="match status" value="1"/>
</dbReference>
<dbReference type="Pfam" id="PF00005">
    <property type="entry name" value="ABC_tran"/>
    <property type="match status" value="1"/>
</dbReference>
<keyword evidence="3" id="KW-0547">Nucleotide-binding</keyword>
<dbReference type="GO" id="GO:0005524">
    <property type="term" value="F:ATP binding"/>
    <property type="evidence" value="ECO:0007669"/>
    <property type="project" value="UniProtKB-KW"/>
</dbReference>
<keyword evidence="8" id="KW-1185">Reference proteome</keyword>
<dbReference type="Proteomes" id="UP001580407">
    <property type="component" value="Unassembled WGS sequence"/>
</dbReference>
<dbReference type="RefSeq" id="WP_375528083.1">
    <property type="nucleotide sequence ID" value="NZ_JBHILM010000040.1"/>
</dbReference>
<protein>
    <submittedName>
        <fullName evidence="7">ABC transporter ATP-binding protein</fullName>
    </submittedName>
</protein>
<dbReference type="InterPro" id="IPR027417">
    <property type="entry name" value="P-loop_NTPase"/>
</dbReference>
<organism evidence="7 8">
    <name type="scientific">Paenibacillus terreus</name>
    <dbReference type="NCBI Taxonomy" id="1387834"/>
    <lineage>
        <taxon>Bacteria</taxon>
        <taxon>Bacillati</taxon>
        <taxon>Bacillota</taxon>
        <taxon>Bacilli</taxon>
        <taxon>Bacillales</taxon>
        <taxon>Paenibacillaceae</taxon>
        <taxon>Paenibacillus</taxon>
    </lineage>
</organism>
<dbReference type="PANTHER" id="PTHR46743">
    <property type="entry name" value="TEICHOIC ACIDS EXPORT ATP-BINDING PROTEIN TAGH"/>
    <property type="match status" value="1"/>
</dbReference>
<dbReference type="CDD" id="cd03220">
    <property type="entry name" value="ABC_KpsT_Wzt"/>
    <property type="match status" value="1"/>
</dbReference>
<keyword evidence="4 7" id="KW-0067">ATP-binding</keyword>
<comment type="similarity">
    <text evidence="1">Belongs to the ABC transporter superfamily.</text>
</comment>
<evidence type="ECO:0000256" key="1">
    <source>
        <dbReference type="ARBA" id="ARBA00005417"/>
    </source>
</evidence>
<accession>A0ABV5BF96</accession>
<dbReference type="InterPro" id="IPR017871">
    <property type="entry name" value="ABC_transporter-like_CS"/>
</dbReference>
<evidence type="ECO:0000313" key="8">
    <source>
        <dbReference type="Proteomes" id="UP001580407"/>
    </source>
</evidence>
<feature type="domain" description="ABC transporter" evidence="6">
    <location>
        <begin position="31"/>
        <end position="244"/>
    </location>
</feature>
<evidence type="ECO:0000313" key="7">
    <source>
        <dbReference type="EMBL" id="MFB5684395.1"/>
    </source>
</evidence>
<evidence type="ECO:0000256" key="2">
    <source>
        <dbReference type="ARBA" id="ARBA00022448"/>
    </source>
</evidence>
<dbReference type="Gene3D" id="3.40.50.300">
    <property type="entry name" value="P-loop containing nucleotide triphosphate hydrolases"/>
    <property type="match status" value="1"/>
</dbReference>
<evidence type="ECO:0000256" key="5">
    <source>
        <dbReference type="ARBA" id="ARBA00022967"/>
    </source>
</evidence>
<evidence type="ECO:0000259" key="6">
    <source>
        <dbReference type="PROSITE" id="PS50893"/>
    </source>
</evidence>
<name>A0ABV5BF96_9BACL</name>
<sequence length="244" mass="27393">MSDNYVIEVDNVSMMFNLSTEKIDNFKEYFVKLIKGKLFFEEFMALQNVSFNVKKGEIFGLVGLNGSGKSTMLKIIAGVLKPTKGRVQVTGTMAPLIELSAGFNINLTGRENIFLNGSVLGYSNQFMKEKFDEIVDFAELHSFIDVPIKNYSSGMLARLGFSIATLIKPEILIVDEVLSVGDFKFKEKCEKRIKDLISEGTTVLFVSHSAKQVEELCHRVVWLDKGEVKMLGETKEVMAAYRQS</sequence>
<reference evidence="7 8" key="1">
    <citation type="submission" date="2024-09" db="EMBL/GenBank/DDBJ databases">
        <authorList>
            <person name="Ruan L."/>
        </authorList>
    </citation>
    <scope>NUCLEOTIDE SEQUENCE [LARGE SCALE GENOMIC DNA]</scope>
    <source>
        <strain evidence="7 8">D33</strain>
    </source>
</reference>
<dbReference type="PROSITE" id="PS50893">
    <property type="entry name" value="ABC_TRANSPORTER_2"/>
    <property type="match status" value="1"/>
</dbReference>
<dbReference type="SMART" id="SM00382">
    <property type="entry name" value="AAA"/>
    <property type="match status" value="1"/>
</dbReference>
<dbReference type="InterPro" id="IPR003439">
    <property type="entry name" value="ABC_transporter-like_ATP-bd"/>
</dbReference>